<dbReference type="RefSeq" id="XP_009049981.1">
    <property type="nucleotide sequence ID" value="XM_009051733.1"/>
</dbReference>
<dbReference type="GeneID" id="20248474"/>
<sequence length="165" mass="18083">MKFFVLSLISVIGIVCYVDALNLNHVNGKNQVKNKNELAVKSGISRQIVKGKSPTIRHPGVVKANIGKDGQRPAPVAGKVIPKSKSFVKPAESRRPAIARAATRIKPTSNGPSSLKKLEDALKKTEQSLAQEIRNLKKSNLSTKDSPSYDELNYEVGDYDPENYQ</sequence>
<accession>V4CC84</accession>
<dbReference type="Proteomes" id="UP000030746">
    <property type="component" value="Unassembled WGS sequence"/>
</dbReference>
<dbReference type="AlphaFoldDB" id="V4CC84"/>
<keyword evidence="2" id="KW-0732">Signal</keyword>
<protein>
    <submittedName>
        <fullName evidence="3">Uncharacterized protein</fullName>
    </submittedName>
</protein>
<evidence type="ECO:0000256" key="1">
    <source>
        <dbReference type="SAM" id="MobiDB-lite"/>
    </source>
</evidence>
<evidence type="ECO:0000256" key="2">
    <source>
        <dbReference type="SAM" id="SignalP"/>
    </source>
</evidence>
<gene>
    <name evidence="3" type="ORF">LOTGIDRAFT_231105</name>
</gene>
<evidence type="ECO:0000313" key="4">
    <source>
        <dbReference type="Proteomes" id="UP000030746"/>
    </source>
</evidence>
<evidence type="ECO:0000313" key="3">
    <source>
        <dbReference type="EMBL" id="ESO99494.1"/>
    </source>
</evidence>
<reference evidence="3 4" key="1">
    <citation type="journal article" date="2013" name="Nature">
        <title>Insights into bilaterian evolution from three spiralian genomes.</title>
        <authorList>
            <person name="Simakov O."/>
            <person name="Marletaz F."/>
            <person name="Cho S.J."/>
            <person name="Edsinger-Gonzales E."/>
            <person name="Havlak P."/>
            <person name="Hellsten U."/>
            <person name="Kuo D.H."/>
            <person name="Larsson T."/>
            <person name="Lv J."/>
            <person name="Arendt D."/>
            <person name="Savage R."/>
            <person name="Osoegawa K."/>
            <person name="de Jong P."/>
            <person name="Grimwood J."/>
            <person name="Chapman J.A."/>
            <person name="Shapiro H."/>
            <person name="Aerts A."/>
            <person name="Otillar R.P."/>
            <person name="Terry A.Y."/>
            <person name="Boore J.L."/>
            <person name="Grigoriev I.V."/>
            <person name="Lindberg D.R."/>
            <person name="Seaver E.C."/>
            <person name="Weisblat D.A."/>
            <person name="Putnam N.H."/>
            <person name="Rokhsar D.S."/>
        </authorList>
    </citation>
    <scope>NUCLEOTIDE SEQUENCE [LARGE SCALE GENOMIC DNA]</scope>
</reference>
<feature type="compositionally biased region" description="Basic and acidic residues" evidence="1">
    <location>
        <begin position="116"/>
        <end position="126"/>
    </location>
</feature>
<feature type="region of interest" description="Disordered" evidence="1">
    <location>
        <begin position="92"/>
        <end position="165"/>
    </location>
</feature>
<dbReference type="EMBL" id="KB201037">
    <property type="protein sequence ID" value="ESO99494.1"/>
    <property type="molecule type" value="Genomic_DNA"/>
</dbReference>
<dbReference type="KEGG" id="lgi:LOTGIDRAFT_231105"/>
<proteinExistence type="predicted"/>
<dbReference type="HOGENOM" id="CLU_1612684_0_0_1"/>
<name>V4CC84_LOTGI</name>
<feature type="signal peptide" evidence="2">
    <location>
        <begin position="1"/>
        <end position="20"/>
    </location>
</feature>
<organism evidence="3 4">
    <name type="scientific">Lottia gigantea</name>
    <name type="common">Giant owl limpet</name>
    <dbReference type="NCBI Taxonomy" id="225164"/>
    <lineage>
        <taxon>Eukaryota</taxon>
        <taxon>Metazoa</taxon>
        <taxon>Spiralia</taxon>
        <taxon>Lophotrochozoa</taxon>
        <taxon>Mollusca</taxon>
        <taxon>Gastropoda</taxon>
        <taxon>Patellogastropoda</taxon>
        <taxon>Lottioidea</taxon>
        <taxon>Lottiidae</taxon>
        <taxon>Lottia</taxon>
    </lineage>
</organism>
<dbReference type="CTD" id="20248474"/>
<feature type="chain" id="PRO_5004719885" evidence="2">
    <location>
        <begin position="21"/>
        <end position="165"/>
    </location>
</feature>
<keyword evidence="4" id="KW-1185">Reference proteome</keyword>
<feature type="compositionally biased region" description="Low complexity" evidence="1">
    <location>
        <begin position="96"/>
        <end position="108"/>
    </location>
</feature>